<dbReference type="STRING" id="767817.Desgi_0402"/>
<dbReference type="EC" id="7.2.2.10" evidence="3"/>
<dbReference type="PROSITE" id="PS00154">
    <property type="entry name" value="ATPASE_E1_E2"/>
    <property type="match status" value="1"/>
</dbReference>
<evidence type="ECO:0000256" key="11">
    <source>
        <dbReference type="ARBA" id="ARBA00022989"/>
    </source>
</evidence>
<dbReference type="AlphaFoldDB" id="R4KHG4"/>
<dbReference type="Proteomes" id="UP000013520">
    <property type="component" value="Chromosome"/>
</dbReference>
<dbReference type="PRINTS" id="PR00119">
    <property type="entry name" value="CATATPASE"/>
</dbReference>
<evidence type="ECO:0000256" key="10">
    <source>
        <dbReference type="ARBA" id="ARBA00022967"/>
    </source>
</evidence>
<reference evidence="16 17" key="1">
    <citation type="submission" date="2012-01" db="EMBL/GenBank/DDBJ databases">
        <title>Complete sequence of Desulfotomaculum gibsoniae DSM 7213.</title>
        <authorList>
            <consortium name="US DOE Joint Genome Institute"/>
            <person name="Lucas S."/>
            <person name="Han J."/>
            <person name="Lapidus A."/>
            <person name="Cheng J.-F."/>
            <person name="Goodwin L."/>
            <person name="Pitluck S."/>
            <person name="Peters L."/>
            <person name="Ovchinnikova G."/>
            <person name="Teshima H."/>
            <person name="Detter J.C."/>
            <person name="Han C."/>
            <person name="Tapia R."/>
            <person name="Land M."/>
            <person name="Hauser L."/>
            <person name="Kyrpides N."/>
            <person name="Ivanova N."/>
            <person name="Pagani I."/>
            <person name="Parshina S."/>
            <person name="Plugge C."/>
            <person name="Muyzer G."/>
            <person name="Kuever J."/>
            <person name="Ivanova A."/>
            <person name="Nazina T."/>
            <person name="Klenk H.-P."/>
            <person name="Brambilla E."/>
            <person name="Spring S."/>
            <person name="Stams A.F."/>
            <person name="Woyke T."/>
        </authorList>
    </citation>
    <scope>NUCLEOTIDE SEQUENCE [LARGE SCALE GENOMIC DNA]</scope>
    <source>
        <strain evidence="16 17">DSM 7213</strain>
    </source>
</reference>
<dbReference type="HOGENOM" id="CLU_002360_3_3_9"/>
<feature type="transmembrane region" description="Helical" evidence="14">
    <location>
        <begin position="276"/>
        <end position="298"/>
    </location>
</feature>
<dbReference type="SUPFAM" id="SSF81653">
    <property type="entry name" value="Calcium ATPase, transduction domain A"/>
    <property type="match status" value="1"/>
</dbReference>
<feature type="transmembrane region" description="Helical" evidence="14">
    <location>
        <begin position="863"/>
        <end position="880"/>
    </location>
</feature>
<keyword evidence="6 14" id="KW-0812">Transmembrane</keyword>
<dbReference type="Pfam" id="PF00689">
    <property type="entry name" value="Cation_ATPase_C"/>
    <property type="match status" value="1"/>
</dbReference>
<evidence type="ECO:0000256" key="7">
    <source>
        <dbReference type="ARBA" id="ARBA00022723"/>
    </source>
</evidence>
<name>R4KHG4_9FIRM</name>
<dbReference type="SFLD" id="SFLDF00027">
    <property type="entry name" value="p-type_atpase"/>
    <property type="match status" value="1"/>
</dbReference>
<organism evidence="16 17">
    <name type="scientific">Desulfoscipio gibsoniae DSM 7213</name>
    <dbReference type="NCBI Taxonomy" id="767817"/>
    <lineage>
        <taxon>Bacteria</taxon>
        <taxon>Bacillati</taxon>
        <taxon>Bacillota</taxon>
        <taxon>Clostridia</taxon>
        <taxon>Eubacteriales</taxon>
        <taxon>Desulfallaceae</taxon>
        <taxon>Desulfoscipio</taxon>
    </lineage>
</organism>
<dbReference type="PRINTS" id="PR00120">
    <property type="entry name" value="HATPASE"/>
</dbReference>
<dbReference type="InterPro" id="IPR036412">
    <property type="entry name" value="HAD-like_sf"/>
</dbReference>
<dbReference type="InterPro" id="IPR006068">
    <property type="entry name" value="ATPase_P-typ_cation-transptr_C"/>
</dbReference>
<keyword evidence="5" id="KW-0106">Calcium</keyword>
<evidence type="ECO:0000256" key="2">
    <source>
        <dbReference type="ARBA" id="ARBA00005675"/>
    </source>
</evidence>
<gene>
    <name evidence="16" type="ORF">Desgi_0402</name>
</gene>
<keyword evidence="17" id="KW-1185">Reference proteome</keyword>
<feature type="domain" description="Cation-transporting P-type ATPase N-terminal" evidence="15">
    <location>
        <begin position="4"/>
        <end position="78"/>
    </location>
</feature>
<dbReference type="GO" id="GO:1902600">
    <property type="term" value="P:proton transmembrane transport"/>
    <property type="evidence" value="ECO:0007669"/>
    <property type="project" value="TreeGrafter"/>
</dbReference>
<evidence type="ECO:0000256" key="13">
    <source>
        <dbReference type="ARBA" id="ARBA00048694"/>
    </source>
</evidence>
<evidence type="ECO:0000256" key="1">
    <source>
        <dbReference type="ARBA" id="ARBA00004651"/>
    </source>
</evidence>
<dbReference type="GO" id="GO:0005391">
    <property type="term" value="F:P-type sodium:potassium-exchanging transporter activity"/>
    <property type="evidence" value="ECO:0007669"/>
    <property type="project" value="TreeGrafter"/>
</dbReference>
<dbReference type="InterPro" id="IPR008250">
    <property type="entry name" value="ATPase_P-typ_transduc_dom_A_sf"/>
</dbReference>
<dbReference type="GO" id="GO:0016887">
    <property type="term" value="F:ATP hydrolysis activity"/>
    <property type="evidence" value="ECO:0007669"/>
    <property type="project" value="InterPro"/>
</dbReference>
<dbReference type="PANTHER" id="PTHR43294:SF21">
    <property type="entry name" value="CATION TRANSPORTING ATPASE"/>
    <property type="match status" value="1"/>
</dbReference>
<dbReference type="Gene3D" id="3.40.50.1000">
    <property type="entry name" value="HAD superfamily/HAD-like"/>
    <property type="match status" value="1"/>
</dbReference>
<comment type="subcellular location">
    <subcellularLocation>
        <location evidence="1">Cell membrane</location>
        <topology evidence="1">Multi-pass membrane protein</topology>
    </subcellularLocation>
</comment>
<dbReference type="InterPro" id="IPR050510">
    <property type="entry name" value="Cation_transp_ATPase_P-type"/>
</dbReference>
<keyword evidence="10" id="KW-1278">Translocase</keyword>
<dbReference type="InterPro" id="IPR018303">
    <property type="entry name" value="ATPase_P-typ_P_site"/>
</dbReference>
<keyword evidence="11 14" id="KW-1133">Transmembrane helix</keyword>
<dbReference type="Pfam" id="PF00122">
    <property type="entry name" value="E1-E2_ATPase"/>
    <property type="match status" value="1"/>
</dbReference>
<evidence type="ECO:0000256" key="14">
    <source>
        <dbReference type="SAM" id="Phobius"/>
    </source>
</evidence>
<dbReference type="Pfam" id="PF13246">
    <property type="entry name" value="Cation_ATPase"/>
    <property type="match status" value="1"/>
</dbReference>
<dbReference type="FunFam" id="2.70.150.10:FF:000016">
    <property type="entry name" value="Calcium-transporting P-type ATPase putative"/>
    <property type="match status" value="1"/>
</dbReference>
<dbReference type="SFLD" id="SFLDG00002">
    <property type="entry name" value="C1.7:_P-type_atpase_like"/>
    <property type="match status" value="1"/>
</dbReference>
<dbReference type="Gene3D" id="1.20.1110.10">
    <property type="entry name" value="Calcium-transporting ATPase, transmembrane domain"/>
    <property type="match status" value="1"/>
</dbReference>
<dbReference type="Gene3D" id="2.70.150.10">
    <property type="entry name" value="Calcium-transporting ATPase, cytoplasmic transduction domain A"/>
    <property type="match status" value="1"/>
</dbReference>
<dbReference type="Pfam" id="PF00690">
    <property type="entry name" value="Cation_ATPase_N"/>
    <property type="match status" value="1"/>
</dbReference>
<comment type="catalytic activity">
    <reaction evidence="13">
        <text>Ca(2+)(in) + ATP + H2O = Ca(2+)(out) + ADP + phosphate + H(+)</text>
        <dbReference type="Rhea" id="RHEA:18105"/>
        <dbReference type="ChEBI" id="CHEBI:15377"/>
        <dbReference type="ChEBI" id="CHEBI:15378"/>
        <dbReference type="ChEBI" id="CHEBI:29108"/>
        <dbReference type="ChEBI" id="CHEBI:30616"/>
        <dbReference type="ChEBI" id="CHEBI:43474"/>
        <dbReference type="ChEBI" id="CHEBI:456216"/>
        <dbReference type="EC" id="7.2.2.10"/>
    </reaction>
</comment>
<dbReference type="RefSeq" id="WP_006522835.1">
    <property type="nucleotide sequence ID" value="NC_021184.1"/>
</dbReference>
<keyword evidence="4" id="KW-1003">Cell membrane</keyword>
<accession>R4KHG4</accession>
<evidence type="ECO:0000313" key="17">
    <source>
        <dbReference type="Proteomes" id="UP000013520"/>
    </source>
</evidence>
<dbReference type="SUPFAM" id="SSF81660">
    <property type="entry name" value="Metal cation-transporting ATPase, ATP-binding domain N"/>
    <property type="match status" value="1"/>
</dbReference>
<dbReference type="GO" id="GO:0005524">
    <property type="term" value="F:ATP binding"/>
    <property type="evidence" value="ECO:0007669"/>
    <property type="project" value="UniProtKB-KW"/>
</dbReference>
<evidence type="ECO:0000256" key="6">
    <source>
        <dbReference type="ARBA" id="ARBA00022692"/>
    </source>
</evidence>
<comment type="similarity">
    <text evidence="2">Belongs to the cation transport ATPase (P-type) (TC 3.A.3) family. Type IIA subfamily.</text>
</comment>
<keyword evidence="5" id="KW-0406">Ion transport</keyword>
<dbReference type="SUPFAM" id="SSF81665">
    <property type="entry name" value="Calcium ATPase, transmembrane domain M"/>
    <property type="match status" value="1"/>
</dbReference>
<keyword evidence="5" id="KW-0109">Calcium transport</keyword>
<evidence type="ECO:0000256" key="12">
    <source>
        <dbReference type="ARBA" id="ARBA00023136"/>
    </source>
</evidence>
<dbReference type="GO" id="GO:0046872">
    <property type="term" value="F:metal ion binding"/>
    <property type="evidence" value="ECO:0007669"/>
    <property type="project" value="UniProtKB-KW"/>
</dbReference>
<dbReference type="EMBL" id="CP003273">
    <property type="protein sequence ID" value="AGK99979.1"/>
    <property type="molecule type" value="Genomic_DNA"/>
</dbReference>
<evidence type="ECO:0000256" key="3">
    <source>
        <dbReference type="ARBA" id="ARBA00012790"/>
    </source>
</evidence>
<feature type="transmembrane region" description="Helical" evidence="14">
    <location>
        <begin position="687"/>
        <end position="709"/>
    </location>
</feature>
<dbReference type="eggNOG" id="COG0474">
    <property type="taxonomic scope" value="Bacteria"/>
</dbReference>
<evidence type="ECO:0000259" key="15">
    <source>
        <dbReference type="SMART" id="SM00831"/>
    </source>
</evidence>
<dbReference type="GO" id="GO:0006883">
    <property type="term" value="P:intracellular sodium ion homeostasis"/>
    <property type="evidence" value="ECO:0007669"/>
    <property type="project" value="TreeGrafter"/>
</dbReference>
<dbReference type="SMART" id="SM00831">
    <property type="entry name" value="Cation_ATPase_N"/>
    <property type="match status" value="1"/>
</dbReference>
<evidence type="ECO:0000313" key="16">
    <source>
        <dbReference type="EMBL" id="AGK99979.1"/>
    </source>
</evidence>
<evidence type="ECO:0000256" key="4">
    <source>
        <dbReference type="ARBA" id="ARBA00022475"/>
    </source>
</evidence>
<dbReference type="SUPFAM" id="SSF56784">
    <property type="entry name" value="HAD-like"/>
    <property type="match status" value="1"/>
</dbReference>
<keyword evidence="7" id="KW-0479">Metal-binding</keyword>
<dbReference type="InterPro" id="IPR059000">
    <property type="entry name" value="ATPase_P-type_domA"/>
</dbReference>
<keyword evidence="12 14" id="KW-0472">Membrane</keyword>
<evidence type="ECO:0000256" key="9">
    <source>
        <dbReference type="ARBA" id="ARBA00022840"/>
    </source>
</evidence>
<keyword evidence="9" id="KW-0067">ATP-binding</keyword>
<feature type="transmembrane region" description="Helical" evidence="14">
    <location>
        <begin position="762"/>
        <end position="782"/>
    </location>
</feature>
<dbReference type="InterPro" id="IPR004014">
    <property type="entry name" value="ATPase_P-typ_cation-transptr_N"/>
</dbReference>
<dbReference type="GO" id="GO:0005388">
    <property type="term" value="F:P-type calcium transporter activity"/>
    <property type="evidence" value="ECO:0007669"/>
    <property type="project" value="UniProtKB-EC"/>
</dbReference>
<dbReference type="PANTHER" id="PTHR43294">
    <property type="entry name" value="SODIUM/POTASSIUM-TRANSPORTING ATPASE SUBUNIT ALPHA"/>
    <property type="match status" value="1"/>
</dbReference>
<dbReference type="GO" id="GO:1990573">
    <property type="term" value="P:potassium ion import across plasma membrane"/>
    <property type="evidence" value="ECO:0007669"/>
    <property type="project" value="TreeGrafter"/>
</dbReference>
<dbReference type="GO" id="GO:0030007">
    <property type="term" value="P:intracellular potassium ion homeostasis"/>
    <property type="evidence" value="ECO:0007669"/>
    <property type="project" value="TreeGrafter"/>
</dbReference>
<feature type="transmembrane region" description="Helical" evidence="14">
    <location>
        <begin position="823"/>
        <end position="843"/>
    </location>
</feature>
<protein>
    <recommendedName>
        <fullName evidence="3">P-type Ca(2+) transporter</fullName>
        <ecNumber evidence="3">7.2.2.10</ecNumber>
    </recommendedName>
</protein>
<feature type="transmembrane region" description="Helical" evidence="14">
    <location>
        <begin position="51"/>
        <end position="76"/>
    </location>
</feature>
<dbReference type="InterPro" id="IPR023298">
    <property type="entry name" value="ATPase_P-typ_TM_dom_sf"/>
</dbReference>
<dbReference type="SFLD" id="SFLDS00003">
    <property type="entry name" value="Haloacid_Dehalogenase"/>
    <property type="match status" value="1"/>
</dbReference>
<feature type="transmembrane region" description="Helical" evidence="14">
    <location>
        <begin position="82"/>
        <end position="103"/>
    </location>
</feature>
<proteinExistence type="inferred from homology"/>
<evidence type="ECO:0000256" key="8">
    <source>
        <dbReference type="ARBA" id="ARBA00022741"/>
    </source>
</evidence>
<dbReference type="Gene3D" id="3.40.1110.10">
    <property type="entry name" value="Calcium-transporting ATPase, cytoplasmic domain N"/>
    <property type="match status" value="1"/>
</dbReference>
<evidence type="ECO:0000256" key="5">
    <source>
        <dbReference type="ARBA" id="ARBA00022568"/>
    </source>
</evidence>
<dbReference type="InterPro" id="IPR001757">
    <property type="entry name" value="P_typ_ATPase"/>
</dbReference>
<sequence>MLKHPHTIKTDEISAQLNTNLQNGLTGEEVQGRLAQYGENRLEEKTGISPWAILASQFSNIITVLLLGATAISLLLGDYVEAVAIMVVIVLNATFGFITEYRAEQAMEALKKMVTATAKVVRDSKLQEINAEHLVPGDVLVLEEGDQVTADARLVEAENLATVEASLTGESQPVDKKTAVLEKENLPVGDRVNMVYMGTMVVRGIGRAVVTATGKDTEIGHVSTLLEQTGAGQTPLEKRMADLGRTLAFLSLAIAALMAVVGIAMGRPVIEVLETAIALAIAAVPEGLPAVSTITLAIGMTRMARQNAIIRRLPAVETLGSTTVICTDKTGTLTENEMTLEHIWLGGRAIQVTGTGYKPEGDFLAGEQREQVQGDLELFLMAGALASNASVNKNDTGQWDVVGDPTEGALVVAAMKGGFNPENARRSGYKELKEIPFNSDEKRMAVYYQMPDGKTMVMSKGAPGVIMESCSAMLKDGIPVPLDQEIWRQVEEANDQLAHRGLRVLAVAYRHVQSVQEEPYRDLILIGLAGIMDPPREEAKQAIAEAARAGIRTIMITGDQPETASAIGSRLGLAQGNIVHGSSLHAMSKMELSDELAHASIFARVNPKDKLNIVDALQEQGAIVAMTGDGVNDAPALKEADIGIAMGQEGTVVAKEAADMVLQDDNFATIIKAVKEGRVIFDNITKFIHYLFSCNLSEILLIFVTLLMGVPLPLVALQILWLNLVTDVFPALSLGWEPAEKGIMDRPPRDPSRAILTNRFKLRLLIQGIVLALGTLASYLLTLNATGNLTEARTVAFATLAVVQLFHIFNVRHGGVIKLDRSLFSNPYMWGAIVLVLALQALAIYQPLLNRVLQTVPLNMSDIMIVLITTIASILIIQVMNRFKFLYDPA</sequence>
<feature type="transmembrane region" description="Helical" evidence="14">
    <location>
        <begin position="715"/>
        <end position="736"/>
    </location>
</feature>
<dbReference type="GO" id="GO:0036376">
    <property type="term" value="P:sodium ion export across plasma membrane"/>
    <property type="evidence" value="ECO:0007669"/>
    <property type="project" value="TreeGrafter"/>
</dbReference>
<keyword evidence="8" id="KW-0547">Nucleotide-binding</keyword>
<keyword evidence="5" id="KW-0813">Transport</keyword>
<dbReference type="GO" id="GO:0005886">
    <property type="term" value="C:plasma membrane"/>
    <property type="evidence" value="ECO:0007669"/>
    <property type="project" value="UniProtKB-SubCell"/>
</dbReference>
<feature type="transmembrane region" description="Helical" evidence="14">
    <location>
        <begin position="794"/>
        <end position="811"/>
    </location>
</feature>
<dbReference type="InterPro" id="IPR044492">
    <property type="entry name" value="P_typ_ATPase_HD_dom"/>
</dbReference>
<feature type="transmembrane region" description="Helical" evidence="14">
    <location>
        <begin position="247"/>
        <end position="270"/>
    </location>
</feature>
<dbReference type="InterPro" id="IPR023214">
    <property type="entry name" value="HAD_sf"/>
</dbReference>
<dbReference type="NCBIfam" id="TIGR01494">
    <property type="entry name" value="ATPase_P-type"/>
    <property type="match status" value="3"/>
</dbReference>
<dbReference type="KEGG" id="dgi:Desgi_0402"/>
<dbReference type="InterPro" id="IPR023299">
    <property type="entry name" value="ATPase_P-typ_cyto_dom_N"/>
</dbReference>